<dbReference type="InterPro" id="IPR024964">
    <property type="entry name" value="CTLH/CRA"/>
</dbReference>
<dbReference type="CDD" id="cd12909">
    <property type="entry name" value="SPRY_RanBP9_10"/>
    <property type="match status" value="1"/>
</dbReference>
<dbReference type="SMART" id="SM00668">
    <property type="entry name" value="CTLH"/>
    <property type="match status" value="1"/>
</dbReference>
<name>A0A077WV50_9FUNG</name>
<dbReference type="SMART" id="SM00757">
    <property type="entry name" value="CRA"/>
    <property type="match status" value="1"/>
</dbReference>
<dbReference type="InterPro" id="IPR001870">
    <property type="entry name" value="B30.2/SPRY"/>
</dbReference>
<dbReference type="AlphaFoldDB" id="A0A077WV50"/>
<dbReference type="OrthoDB" id="25503at2759"/>
<dbReference type="InterPro" id="IPR006595">
    <property type="entry name" value="CTLH_C"/>
</dbReference>
<evidence type="ECO:0008006" key="5">
    <source>
        <dbReference type="Google" id="ProtNLM"/>
    </source>
</evidence>
<sequence length="589" mass="66148">MSSPSYSLFDFPSRHTPFRNRSHASALLALHQQHGRGPARSNAIHRKRRTFKDDITAFAERQSHGPPSYPDYLQGTVYAKLVHEQHALYCKKFGKHGKGPVTDLVDVAPDSFVAALITHDLRLPTAWNPNDKGEFVDISEDCMELTYKGAGKDDTDISAVRSNFPFRPQCGLFYFEVEIISKGVDGHIGIGFCWSNSTLDRLPGWEEHTWGYHGDDGHLFSGPGTSRPYGPKFGTGDVIGCGFDFRTMSAFYTKNGVYLGTAFQNISIGRGIYPFVGFKTPGEKIRANFGSNPFKFDIAHHYKDQLRQSFAPITQLSRPKNEEFNTILEYLLHNGYSRSASAFKRSIACPQLLDNNNSMDVDNHKETEAATRRDIRQALLHGNIDEAIDICHSHYPGVLENNETIRFRLACRKFIEMIRRIQKDTTDAMDIDGNTTSTTKRHAGVKRRRSIADSDTMKESSSSSSSSPIEDTNDQPLENVMTYGKELQRTYANLVEKDPELKKELTATFSALAYIDVKNPAVSYLFDSSHVEKLASDLNAAILVSQKRYPTTSLERLYRQTAAVINDLVLAGNSHAAMLEPERLLPRKE</sequence>
<proteinExistence type="predicted"/>
<dbReference type="InterPro" id="IPR050618">
    <property type="entry name" value="Ubq-SigPath_Reg"/>
</dbReference>
<dbReference type="InterPro" id="IPR035782">
    <property type="entry name" value="SPRY_RanBP9/10"/>
</dbReference>
<dbReference type="SUPFAM" id="SSF49899">
    <property type="entry name" value="Concanavalin A-like lectins/glucanases"/>
    <property type="match status" value="1"/>
</dbReference>
<dbReference type="InterPro" id="IPR043136">
    <property type="entry name" value="B30.2/SPRY_sf"/>
</dbReference>
<dbReference type="InterPro" id="IPR013320">
    <property type="entry name" value="ConA-like_dom_sf"/>
</dbReference>
<organism evidence="4">
    <name type="scientific">Lichtheimia ramosa</name>
    <dbReference type="NCBI Taxonomy" id="688394"/>
    <lineage>
        <taxon>Eukaryota</taxon>
        <taxon>Fungi</taxon>
        <taxon>Fungi incertae sedis</taxon>
        <taxon>Mucoromycota</taxon>
        <taxon>Mucoromycotina</taxon>
        <taxon>Mucoromycetes</taxon>
        <taxon>Mucorales</taxon>
        <taxon>Lichtheimiaceae</taxon>
        <taxon>Lichtheimia</taxon>
    </lineage>
</organism>
<feature type="domain" description="CTLH" evidence="3">
    <location>
        <begin position="368"/>
        <end position="425"/>
    </location>
</feature>
<dbReference type="InterPro" id="IPR006594">
    <property type="entry name" value="LisH"/>
</dbReference>
<dbReference type="PANTHER" id="PTHR12864">
    <property type="entry name" value="RAN BINDING PROTEIN 9-RELATED"/>
    <property type="match status" value="1"/>
</dbReference>
<feature type="domain" description="B30.2/SPRY" evidence="2">
    <location>
        <begin position="105"/>
        <end position="294"/>
    </location>
</feature>
<evidence type="ECO:0000259" key="3">
    <source>
        <dbReference type="PROSITE" id="PS50897"/>
    </source>
</evidence>
<dbReference type="PROSITE" id="PS50896">
    <property type="entry name" value="LISH"/>
    <property type="match status" value="1"/>
</dbReference>
<reference evidence="4" key="1">
    <citation type="journal article" date="2014" name="Genome Announc.">
        <title>De novo whole-genome sequence and genome annotation of Lichtheimia ramosa.</title>
        <authorList>
            <person name="Linde J."/>
            <person name="Schwartze V."/>
            <person name="Binder U."/>
            <person name="Lass-Florl C."/>
            <person name="Voigt K."/>
            <person name="Horn F."/>
        </authorList>
    </citation>
    <scope>NUCLEOTIDE SEQUENCE</scope>
    <source>
        <strain evidence="4">JMRC FSU:6197</strain>
    </source>
</reference>
<dbReference type="EMBL" id="LK023346">
    <property type="protein sequence ID" value="CDS11491.1"/>
    <property type="molecule type" value="Genomic_DNA"/>
</dbReference>
<dbReference type="Pfam" id="PF00622">
    <property type="entry name" value="SPRY"/>
    <property type="match status" value="1"/>
</dbReference>
<dbReference type="SMART" id="SM00449">
    <property type="entry name" value="SPRY"/>
    <property type="match status" value="1"/>
</dbReference>
<evidence type="ECO:0000259" key="2">
    <source>
        <dbReference type="PROSITE" id="PS50188"/>
    </source>
</evidence>
<dbReference type="Gene3D" id="2.60.120.920">
    <property type="match status" value="1"/>
</dbReference>
<dbReference type="InterPro" id="IPR003877">
    <property type="entry name" value="SPRY_dom"/>
</dbReference>
<accession>A0A077WV50</accession>
<dbReference type="InterPro" id="IPR013144">
    <property type="entry name" value="CRA_dom"/>
</dbReference>
<feature type="region of interest" description="Disordered" evidence="1">
    <location>
        <begin position="428"/>
        <end position="477"/>
    </location>
</feature>
<dbReference type="Pfam" id="PF10607">
    <property type="entry name" value="CTLH"/>
    <property type="match status" value="1"/>
</dbReference>
<protein>
    <recommendedName>
        <fullName evidence="5">B30.2/SPRY domain-containing protein</fullName>
    </recommendedName>
</protein>
<evidence type="ECO:0000313" key="4">
    <source>
        <dbReference type="EMBL" id="CDS11491.1"/>
    </source>
</evidence>
<gene>
    <name evidence="4" type="ORF">LRAMOSA03754</name>
</gene>
<evidence type="ECO:0000256" key="1">
    <source>
        <dbReference type="SAM" id="MobiDB-lite"/>
    </source>
</evidence>
<feature type="compositionally biased region" description="Basic residues" evidence="1">
    <location>
        <begin position="439"/>
        <end position="449"/>
    </location>
</feature>
<dbReference type="PROSITE" id="PS50897">
    <property type="entry name" value="CTLH"/>
    <property type="match status" value="1"/>
</dbReference>
<dbReference type="PROSITE" id="PS50188">
    <property type="entry name" value="B302_SPRY"/>
    <property type="match status" value="1"/>
</dbReference>